<keyword evidence="3" id="KW-0479">Metal-binding</keyword>
<evidence type="ECO:0000256" key="4">
    <source>
        <dbReference type="ARBA" id="ARBA00022842"/>
    </source>
</evidence>
<dbReference type="PRINTS" id="PR00119">
    <property type="entry name" value="CATATPASE"/>
</dbReference>
<evidence type="ECO:0000256" key="3">
    <source>
        <dbReference type="ARBA" id="ARBA00022723"/>
    </source>
</evidence>
<sequence>MIFDGFVSIADPIRDDVYGAVETCHKAGIDIKMLTGDNIVTARAIAKDLGLLEEDSIVCEAVDIDAMSDEELRKALPKIKVIARSKPLTKMRVVETLIALGNSVGVTGDGINDAPALKKSDVGIAMGITGTEVSKEAADMVLLDDSFTTIVKAVGWGRGVYENFQKFIQFQLTVNVAAVITVLLSEIFNFGSPFTPLQLLWINIIMDGPLAITLGIEAMRKNIMNDKPIKRDASIITKSMITKIIIGGVYIVAMIFLLMNTNILGGTEAEQPTLVFNAFVLFALFNVFNSRRLDNESVIKGFFSNKVLLEVFAGVFVIQVLATQFLGSIFNTVPLSFTMWIKVIAYSFTIVVLGEVIRFVKRILDKKKA</sequence>
<dbReference type="GO" id="GO:0046872">
    <property type="term" value="F:metal ion binding"/>
    <property type="evidence" value="ECO:0007669"/>
    <property type="project" value="UniProtKB-KW"/>
</dbReference>
<dbReference type="Gene3D" id="1.20.1110.10">
    <property type="entry name" value="Calcium-transporting ATPase, transmembrane domain"/>
    <property type="match status" value="1"/>
</dbReference>
<feature type="transmembrane region" description="Helical" evidence="7">
    <location>
        <begin position="339"/>
        <end position="360"/>
    </location>
</feature>
<dbReference type="STRING" id="1216932.CM240_2328"/>
<dbReference type="Gene3D" id="3.40.1110.10">
    <property type="entry name" value="Calcium-transporting ATPase, cytoplasmic domain N"/>
    <property type="match status" value="1"/>
</dbReference>
<keyword evidence="5 7" id="KW-1133">Transmembrane helix</keyword>
<evidence type="ECO:0000313" key="10">
    <source>
        <dbReference type="Proteomes" id="UP000019426"/>
    </source>
</evidence>
<keyword evidence="6 7" id="KW-0472">Membrane</keyword>
<dbReference type="GO" id="GO:0005524">
    <property type="term" value="F:ATP binding"/>
    <property type="evidence" value="ECO:0007669"/>
    <property type="project" value="InterPro"/>
</dbReference>
<feature type="domain" description="Cation-transporting P-type ATPase C-terminal" evidence="8">
    <location>
        <begin position="192"/>
        <end position="359"/>
    </location>
</feature>
<keyword evidence="2 7" id="KW-0812">Transmembrane</keyword>
<keyword evidence="10" id="KW-1185">Reference proteome</keyword>
<dbReference type="Pfam" id="PF00702">
    <property type="entry name" value="Hydrolase"/>
    <property type="match status" value="1"/>
</dbReference>
<dbReference type="SUPFAM" id="SSF81665">
    <property type="entry name" value="Calcium ATPase, transmembrane domain M"/>
    <property type="match status" value="1"/>
</dbReference>
<dbReference type="PATRIC" id="fig|1216932.3.peg.2306"/>
<dbReference type="PANTHER" id="PTHR24093">
    <property type="entry name" value="CATION TRANSPORTING ATPASE"/>
    <property type="match status" value="1"/>
</dbReference>
<dbReference type="AlphaFoldDB" id="W6SII6"/>
<evidence type="ECO:0000256" key="7">
    <source>
        <dbReference type="SAM" id="Phobius"/>
    </source>
</evidence>
<dbReference type="eggNOG" id="COG0474">
    <property type="taxonomic scope" value="Bacteria"/>
</dbReference>
<feature type="transmembrane region" description="Helical" evidence="7">
    <location>
        <begin position="271"/>
        <end position="288"/>
    </location>
</feature>
<gene>
    <name evidence="9" type="ORF">CM240_2328</name>
</gene>
<dbReference type="SUPFAM" id="SSF56784">
    <property type="entry name" value="HAD-like"/>
    <property type="match status" value="1"/>
</dbReference>
<evidence type="ECO:0000256" key="6">
    <source>
        <dbReference type="ARBA" id="ARBA00023136"/>
    </source>
</evidence>
<comment type="subcellular location">
    <subcellularLocation>
        <location evidence="1">Endomembrane system</location>
        <topology evidence="1">Multi-pass membrane protein</topology>
    </subcellularLocation>
</comment>
<accession>W6SII6</accession>
<dbReference type="PANTHER" id="PTHR24093:SF369">
    <property type="entry name" value="CALCIUM-TRANSPORTING ATPASE"/>
    <property type="match status" value="1"/>
</dbReference>
<feature type="transmembrane region" description="Helical" evidence="7">
    <location>
        <begin position="308"/>
        <end position="327"/>
    </location>
</feature>
<protein>
    <submittedName>
        <fullName evidence="9">Cation transport ATPase</fullName>
    </submittedName>
</protein>
<evidence type="ECO:0000256" key="1">
    <source>
        <dbReference type="ARBA" id="ARBA00004127"/>
    </source>
</evidence>
<dbReference type="GO" id="GO:0016887">
    <property type="term" value="F:ATP hydrolysis activity"/>
    <property type="evidence" value="ECO:0007669"/>
    <property type="project" value="InterPro"/>
</dbReference>
<dbReference type="InterPro" id="IPR036412">
    <property type="entry name" value="HAD-like_sf"/>
</dbReference>
<evidence type="ECO:0000256" key="5">
    <source>
        <dbReference type="ARBA" id="ARBA00022989"/>
    </source>
</evidence>
<dbReference type="GO" id="GO:0005388">
    <property type="term" value="F:P-type calcium transporter activity"/>
    <property type="evidence" value="ECO:0007669"/>
    <property type="project" value="TreeGrafter"/>
</dbReference>
<dbReference type="PRINTS" id="PR00120">
    <property type="entry name" value="HATPASE"/>
</dbReference>
<evidence type="ECO:0000259" key="8">
    <source>
        <dbReference type="Pfam" id="PF00689"/>
    </source>
</evidence>
<dbReference type="InterPro" id="IPR001757">
    <property type="entry name" value="P_typ_ATPase"/>
</dbReference>
<dbReference type="GO" id="GO:0012505">
    <property type="term" value="C:endomembrane system"/>
    <property type="evidence" value="ECO:0007669"/>
    <property type="project" value="UniProtKB-SubCell"/>
</dbReference>
<evidence type="ECO:0000256" key="2">
    <source>
        <dbReference type="ARBA" id="ARBA00022692"/>
    </source>
</evidence>
<feature type="transmembrane region" description="Helical" evidence="7">
    <location>
        <begin position="240"/>
        <end position="259"/>
    </location>
</feature>
<dbReference type="RefSeq" id="WP_156930547.1">
    <property type="nucleotide sequence ID" value="NZ_HG917868.1"/>
</dbReference>
<name>W6SII6_9CLOT</name>
<dbReference type="EMBL" id="HG917868">
    <property type="protein sequence ID" value="CDM69465.1"/>
    <property type="molecule type" value="Genomic_DNA"/>
</dbReference>
<organism evidence="9 10">
    <name type="scientific">Clostridium bornimense</name>
    <dbReference type="NCBI Taxonomy" id="1216932"/>
    <lineage>
        <taxon>Bacteria</taxon>
        <taxon>Bacillati</taxon>
        <taxon>Bacillota</taxon>
        <taxon>Clostridia</taxon>
        <taxon>Eubacteriales</taxon>
        <taxon>Clostridiaceae</taxon>
        <taxon>Clostridium</taxon>
    </lineage>
</organism>
<dbReference type="Pfam" id="PF00689">
    <property type="entry name" value="Cation_ATPase_C"/>
    <property type="match status" value="1"/>
</dbReference>
<keyword evidence="4" id="KW-0460">Magnesium</keyword>
<dbReference type="HOGENOM" id="CLU_002360_10_0_9"/>
<feature type="transmembrane region" description="Helical" evidence="7">
    <location>
        <begin position="200"/>
        <end position="219"/>
    </location>
</feature>
<dbReference type="Proteomes" id="UP000019426">
    <property type="component" value="Chromosome M2/40_rep1"/>
</dbReference>
<evidence type="ECO:0000313" key="9">
    <source>
        <dbReference type="EMBL" id="CDM69465.1"/>
    </source>
</evidence>
<dbReference type="InterPro" id="IPR023298">
    <property type="entry name" value="ATPase_P-typ_TM_dom_sf"/>
</dbReference>
<reference evidence="9 10" key="1">
    <citation type="submission" date="2013-11" db="EMBL/GenBank/DDBJ databases">
        <title>Complete genome sequence of Clostridum sp. M2/40.</title>
        <authorList>
            <person name="Wibberg D."/>
            <person name="Puehler A."/>
            <person name="Schlueter A."/>
        </authorList>
    </citation>
    <scope>NUCLEOTIDE SEQUENCE [LARGE SCALE GENOMIC DNA]</scope>
    <source>
        <strain evidence="10">M2/40</strain>
    </source>
</reference>
<dbReference type="NCBIfam" id="TIGR01494">
    <property type="entry name" value="ATPase_P-type"/>
    <property type="match status" value="1"/>
</dbReference>
<dbReference type="OrthoDB" id="9760364at2"/>
<dbReference type="InterPro" id="IPR023299">
    <property type="entry name" value="ATPase_P-typ_cyto_dom_N"/>
</dbReference>
<dbReference type="InterPro" id="IPR006068">
    <property type="entry name" value="ATPase_P-typ_cation-transptr_C"/>
</dbReference>
<dbReference type="KEGG" id="clt:CM240_2328"/>
<dbReference type="GO" id="GO:0005886">
    <property type="term" value="C:plasma membrane"/>
    <property type="evidence" value="ECO:0007669"/>
    <property type="project" value="TreeGrafter"/>
</dbReference>
<dbReference type="Gene3D" id="3.40.50.1000">
    <property type="entry name" value="HAD superfamily/HAD-like"/>
    <property type="match status" value="1"/>
</dbReference>
<dbReference type="InterPro" id="IPR023214">
    <property type="entry name" value="HAD_sf"/>
</dbReference>
<proteinExistence type="predicted"/>